<gene>
    <name evidence="2" type="ORF">FDF74_12115</name>
</gene>
<proteinExistence type="predicted"/>
<feature type="transmembrane region" description="Helical" evidence="1">
    <location>
        <begin position="42"/>
        <end position="65"/>
    </location>
</feature>
<name>A0A6M0RCE2_9CLOT</name>
<protein>
    <submittedName>
        <fullName evidence="2">Spore germination protein</fullName>
    </submittedName>
</protein>
<comment type="caution">
    <text evidence="2">The sequence shown here is derived from an EMBL/GenBank/DDBJ whole genome shotgun (WGS) entry which is preliminary data.</text>
</comment>
<keyword evidence="3" id="KW-1185">Reference proteome</keyword>
<organism evidence="2 3">
    <name type="scientific">Clostridium niameyense</name>
    <dbReference type="NCBI Taxonomy" id="1622073"/>
    <lineage>
        <taxon>Bacteria</taxon>
        <taxon>Bacillati</taxon>
        <taxon>Bacillota</taxon>
        <taxon>Clostridia</taxon>
        <taxon>Eubacteriales</taxon>
        <taxon>Clostridiaceae</taxon>
        <taxon>Clostridium</taxon>
    </lineage>
</organism>
<accession>A0A6M0RCE2</accession>
<dbReference type="EMBL" id="SXDP01000016">
    <property type="protein sequence ID" value="NEZ47926.1"/>
    <property type="molecule type" value="Genomic_DNA"/>
</dbReference>
<evidence type="ECO:0000256" key="1">
    <source>
        <dbReference type="SAM" id="Phobius"/>
    </source>
</evidence>
<keyword evidence="1" id="KW-0472">Membrane</keyword>
<keyword evidence="1" id="KW-0812">Transmembrane</keyword>
<reference evidence="2 3" key="1">
    <citation type="submission" date="2019-04" db="EMBL/GenBank/DDBJ databases">
        <title>Genome sequencing of Clostridium botulinum Groups I-IV and Clostridium butyricum.</title>
        <authorList>
            <person name="Brunt J."/>
            <person name="Van Vliet A.H.M."/>
            <person name="Stringer S.C."/>
            <person name="Carter A.T."/>
            <person name="Peck M.W."/>
        </authorList>
    </citation>
    <scope>NUCLEOTIDE SEQUENCE [LARGE SCALE GENOMIC DNA]</scope>
    <source>
        <strain evidence="2 3">IFR 18/094</strain>
    </source>
</reference>
<sequence length="66" mass="7496">MTDNKWQERATKWNKRAEKCDKLGKDMNNIGKKLTLMFTLPFLLLIFFGIPGLIIGVVIALVVLCS</sequence>
<dbReference type="RefSeq" id="WP_163249846.1">
    <property type="nucleotide sequence ID" value="NZ_SXDP01000016.1"/>
</dbReference>
<evidence type="ECO:0000313" key="2">
    <source>
        <dbReference type="EMBL" id="NEZ47926.1"/>
    </source>
</evidence>
<evidence type="ECO:0000313" key="3">
    <source>
        <dbReference type="Proteomes" id="UP000473885"/>
    </source>
</evidence>
<dbReference type="Proteomes" id="UP000473885">
    <property type="component" value="Unassembled WGS sequence"/>
</dbReference>
<dbReference type="AlphaFoldDB" id="A0A6M0RCE2"/>
<keyword evidence="1" id="KW-1133">Transmembrane helix</keyword>